<dbReference type="InterPro" id="IPR046357">
    <property type="entry name" value="PPIase_dom_sf"/>
</dbReference>
<evidence type="ECO:0000256" key="2">
    <source>
        <dbReference type="ARBA" id="ARBA00013194"/>
    </source>
</evidence>
<dbReference type="RefSeq" id="WP_163518785.1">
    <property type="nucleotide sequence ID" value="NZ_JTCM02000017.1"/>
</dbReference>
<comment type="catalytic activity">
    <reaction evidence="1">
        <text>[protein]-peptidylproline (omega=180) = [protein]-peptidylproline (omega=0)</text>
        <dbReference type="Rhea" id="RHEA:16237"/>
        <dbReference type="Rhea" id="RHEA-COMP:10747"/>
        <dbReference type="Rhea" id="RHEA-COMP:10748"/>
        <dbReference type="ChEBI" id="CHEBI:83833"/>
        <dbReference type="ChEBI" id="CHEBI:83834"/>
        <dbReference type="EC" id="5.2.1.8"/>
    </reaction>
</comment>
<keyword evidence="4 6" id="KW-0697">Rotamase</keyword>
<dbReference type="SUPFAM" id="SSF109998">
    <property type="entry name" value="Triger factor/SurA peptide-binding domain-like"/>
    <property type="match status" value="1"/>
</dbReference>
<evidence type="ECO:0000313" key="8">
    <source>
        <dbReference type="EMBL" id="NEU73026.1"/>
    </source>
</evidence>
<dbReference type="Gene3D" id="3.10.50.40">
    <property type="match status" value="1"/>
</dbReference>
<evidence type="ECO:0000313" key="9">
    <source>
        <dbReference type="Proteomes" id="UP000031549"/>
    </source>
</evidence>
<dbReference type="InterPro" id="IPR027304">
    <property type="entry name" value="Trigger_fact/SurA_dom_sf"/>
</dbReference>
<gene>
    <name evidence="8" type="ORF">PI95_010760</name>
</gene>
<evidence type="ECO:0000259" key="7">
    <source>
        <dbReference type="PROSITE" id="PS50198"/>
    </source>
</evidence>
<protein>
    <recommendedName>
        <fullName evidence="2">peptidylprolyl isomerase</fullName>
        <ecNumber evidence="2">5.2.1.8</ecNumber>
    </recommendedName>
</protein>
<dbReference type="GO" id="GO:0003755">
    <property type="term" value="F:peptidyl-prolyl cis-trans isomerase activity"/>
    <property type="evidence" value="ECO:0007669"/>
    <property type="project" value="UniProtKB-KW"/>
</dbReference>
<keyword evidence="9" id="KW-1185">Reference proteome</keyword>
<comment type="caution">
    <text evidence="8">The sequence shown here is derived from an EMBL/GenBank/DDBJ whole genome shotgun (WGS) entry which is preliminary data.</text>
</comment>
<evidence type="ECO:0000256" key="3">
    <source>
        <dbReference type="ARBA" id="ARBA00022729"/>
    </source>
</evidence>
<dbReference type="InterPro" id="IPR000297">
    <property type="entry name" value="PPIase_PpiC"/>
</dbReference>
<dbReference type="InterPro" id="IPR050245">
    <property type="entry name" value="PrsA_foldase"/>
</dbReference>
<evidence type="ECO:0000256" key="1">
    <source>
        <dbReference type="ARBA" id="ARBA00000971"/>
    </source>
</evidence>
<dbReference type="PANTHER" id="PTHR47245">
    <property type="entry name" value="PEPTIDYLPROLYL ISOMERASE"/>
    <property type="match status" value="1"/>
</dbReference>
<keyword evidence="3" id="KW-0732">Signal</keyword>
<evidence type="ECO:0000256" key="5">
    <source>
        <dbReference type="ARBA" id="ARBA00023235"/>
    </source>
</evidence>
<evidence type="ECO:0000256" key="6">
    <source>
        <dbReference type="PROSITE-ProRule" id="PRU00278"/>
    </source>
</evidence>
<dbReference type="EC" id="5.2.1.8" evidence="2"/>
<sequence length="275" mass="31909">MNDLSKRVIKAADSDFYSTLFPSKGEESSSPLPLVEPKEIVNFLKSEMNLKQVCQKILFLHVICQAAQERGIIVTTEEIEAEANRQRREKRLEKATDTLSWLTGELISLDDWEVGIRNHLLSQKLAQTLFAKEVESFFIQNRLSFEQVILYQIIVDDEKLAQELYYQIEEGEISFYDAAHLYDIDENRRQKCGYEGKVYRCSIEADIAAIIFTTIPKQLIGPLKTEQGYHLLMVEELITAELSPERYQGILNNMFQQWLTAELDYMLNLSQLQIR</sequence>
<dbReference type="Proteomes" id="UP000031549">
    <property type="component" value="Unassembled WGS sequence"/>
</dbReference>
<dbReference type="SUPFAM" id="SSF54534">
    <property type="entry name" value="FKBP-like"/>
    <property type="match status" value="1"/>
</dbReference>
<proteinExistence type="predicted"/>
<dbReference type="PROSITE" id="PS50198">
    <property type="entry name" value="PPIC_PPIASE_2"/>
    <property type="match status" value="1"/>
</dbReference>
<keyword evidence="5 6" id="KW-0413">Isomerase</keyword>
<organism evidence="8 9">
    <name type="scientific">Hassallia byssoidea VB512170</name>
    <dbReference type="NCBI Taxonomy" id="1304833"/>
    <lineage>
        <taxon>Bacteria</taxon>
        <taxon>Bacillati</taxon>
        <taxon>Cyanobacteriota</taxon>
        <taxon>Cyanophyceae</taxon>
        <taxon>Nostocales</taxon>
        <taxon>Tolypothrichaceae</taxon>
        <taxon>Hassallia</taxon>
    </lineage>
</organism>
<name>A0A846H6M6_9CYAN</name>
<dbReference type="AlphaFoldDB" id="A0A846H6M6"/>
<dbReference type="PANTHER" id="PTHR47245:SF1">
    <property type="entry name" value="FOLDASE PROTEIN PRSA"/>
    <property type="match status" value="1"/>
</dbReference>
<feature type="domain" description="PpiC" evidence="7">
    <location>
        <begin position="145"/>
        <end position="236"/>
    </location>
</feature>
<dbReference type="Pfam" id="PF00639">
    <property type="entry name" value="Rotamase"/>
    <property type="match status" value="1"/>
</dbReference>
<reference evidence="8 9" key="1">
    <citation type="journal article" date="2015" name="Genome Announc.">
        <title>Draft Genome Sequence of Cyanobacterium Hassallia byssoidea Strain VB512170, Isolated from Monuments in India.</title>
        <authorList>
            <person name="Singh D."/>
            <person name="Chandrababunaidu M.M."/>
            <person name="Panda A."/>
            <person name="Sen D."/>
            <person name="Bhattacharyya S."/>
            <person name="Adhikary S.P."/>
            <person name="Tripathy S."/>
        </authorList>
    </citation>
    <scope>NUCLEOTIDE SEQUENCE [LARGE SCALE GENOMIC DNA]</scope>
    <source>
        <strain evidence="8 9">VB512170</strain>
    </source>
</reference>
<dbReference type="EMBL" id="JTCM02000017">
    <property type="protein sequence ID" value="NEU73026.1"/>
    <property type="molecule type" value="Genomic_DNA"/>
</dbReference>
<evidence type="ECO:0000256" key="4">
    <source>
        <dbReference type="ARBA" id="ARBA00023110"/>
    </source>
</evidence>
<accession>A0A846H6M6</accession>